<feature type="compositionally biased region" description="Low complexity" evidence="1">
    <location>
        <begin position="147"/>
        <end position="161"/>
    </location>
</feature>
<dbReference type="AlphaFoldDB" id="S8EFY2"/>
<keyword evidence="2" id="KW-0472">Membrane</keyword>
<dbReference type="PANTHER" id="PTHR34059">
    <property type="entry name" value="EXPRESSED PROTEIN"/>
    <property type="match status" value="1"/>
</dbReference>
<evidence type="ECO:0000313" key="3">
    <source>
        <dbReference type="EMBL" id="EPS71562.1"/>
    </source>
</evidence>
<comment type="caution">
    <text evidence="3">The sequence shown here is derived from an EMBL/GenBank/DDBJ whole genome shotgun (WGS) entry which is preliminary data.</text>
</comment>
<feature type="transmembrane region" description="Helical" evidence="2">
    <location>
        <begin position="52"/>
        <end position="69"/>
    </location>
</feature>
<gene>
    <name evidence="3" type="ORF">M569_03198</name>
</gene>
<keyword evidence="4" id="KW-1185">Reference proteome</keyword>
<dbReference type="InterPro" id="IPR008480">
    <property type="entry name" value="DUF761_pln"/>
</dbReference>
<dbReference type="PANTHER" id="PTHR34059:SF1">
    <property type="entry name" value="EXPRESSED PROTEIN"/>
    <property type="match status" value="1"/>
</dbReference>
<feature type="transmembrane region" description="Helical" evidence="2">
    <location>
        <begin position="27"/>
        <end position="46"/>
    </location>
</feature>
<evidence type="ECO:0000313" key="4">
    <source>
        <dbReference type="Proteomes" id="UP000015453"/>
    </source>
</evidence>
<dbReference type="EMBL" id="AUSU01001201">
    <property type="protein sequence ID" value="EPS71562.1"/>
    <property type="molecule type" value="Genomic_DNA"/>
</dbReference>
<protein>
    <submittedName>
        <fullName evidence="3">Uncharacterized protein</fullName>
    </submittedName>
</protein>
<evidence type="ECO:0000256" key="1">
    <source>
        <dbReference type="SAM" id="MobiDB-lite"/>
    </source>
</evidence>
<dbReference type="OrthoDB" id="1080706at2759"/>
<accession>S8EFY2</accession>
<keyword evidence="2" id="KW-0812">Transmembrane</keyword>
<name>S8EFY2_9LAMI</name>
<evidence type="ECO:0000256" key="2">
    <source>
        <dbReference type="SAM" id="Phobius"/>
    </source>
</evidence>
<proteinExistence type="predicted"/>
<sequence>MASSSSSDFLIPETPPKIQKKSSTKSACKLLLLLLILFAIPLFPLHSQTREIIHLLFVGIAVPYGILGTKTAARTPRNESSIAPRLSGILRLLSSVFEDEILLIESTVGGDLPPLDLPIRRLSATARHEDKAPPRSLLPWRLHRSTDSSPSPSPSFRSSSAEPRRAVRSVRTTKNNISSDEDRKAEVVMVVYSDAEVDRKAGEFIAKFRRQIKSHGGTNSARW</sequence>
<dbReference type="Proteomes" id="UP000015453">
    <property type="component" value="Unassembled WGS sequence"/>
</dbReference>
<reference evidence="3 4" key="1">
    <citation type="journal article" date="2013" name="BMC Genomics">
        <title>The miniature genome of a carnivorous plant Genlisea aurea contains a low number of genes and short non-coding sequences.</title>
        <authorList>
            <person name="Leushkin E.V."/>
            <person name="Sutormin R.A."/>
            <person name="Nabieva E.R."/>
            <person name="Penin A.A."/>
            <person name="Kondrashov A.S."/>
            <person name="Logacheva M.D."/>
        </authorList>
    </citation>
    <scope>NUCLEOTIDE SEQUENCE [LARGE SCALE GENOMIC DNA]</scope>
</reference>
<organism evidence="3 4">
    <name type="scientific">Genlisea aurea</name>
    <dbReference type="NCBI Taxonomy" id="192259"/>
    <lineage>
        <taxon>Eukaryota</taxon>
        <taxon>Viridiplantae</taxon>
        <taxon>Streptophyta</taxon>
        <taxon>Embryophyta</taxon>
        <taxon>Tracheophyta</taxon>
        <taxon>Spermatophyta</taxon>
        <taxon>Magnoliopsida</taxon>
        <taxon>eudicotyledons</taxon>
        <taxon>Gunneridae</taxon>
        <taxon>Pentapetalae</taxon>
        <taxon>asterids</taxon>
        <taxon>lamiids</taxon>
        <taxon>Lamiales</taxon>
        <taxon>Lentibulariaceae</taxon>
        <taxon>Genlisea</taxon>
    </lineage>
</organism>
<feature type="region of interest" description="Disordered" evidence="1">
    <location>
        <begin position="126"/>
        <end position="180"/>
    </location>
</feature>
<dbReference type="Pfam" id="PF05553">
    <property type="entry name" value="DUF761"/>
    <property type="match status" value="1"/>
</dbReference>
<keyword evidence="2" id="KW-1133">Transmembrane helix</keyword>